<proteinExistence type="predicted"/>
<dbReference type="EMBL" id="BOMP01000114">
    <property type="protein sequence ID" value="GIE43948.1"/>
    <property type="molecule type" value="Genomic_DNA"/>
</dbReference>
<sequence length="332" mass="36104">MKFGIYPRGRAATTCSRPDDPAAVGALVDELADGRPLVIREYVHFLGRDPDPETVAAIGAEKELDRLTMPDQWYAENGRELDLVASYLPPAADLDGWLAFLDTVIDRYGHLTRYLQVTLEPNFPIPLIDGSSPGVLDALTQGIPYARAALDQRELHHVEVGFSVAEPPEWLGGDGAFWDHLAATPAAAFADHVDYVGLALYPDAFSPVAPKGRPGDVASLTAHAVHHLRDDCLPRAHIPAGVPIHIVENGSPSGPSRGEQAQSESLTEMIHTILDQRTTANITVYELFGLRDADSGSTEPLGSLGLVTDTYRRKAAFETYRDLIHRCGRPPH</sequence>
<dbReference type="AlphaFoldDB" id="A0A7W7HLI1"/>
<dbReference type="EMBL" id="JACHNC010000001">
    <property type="protein sequence ID" value="MBB4752714.1"/>
    <property type="molecule type" value="Genomic_DNA"/>
</dbReference>
<evidence type="ECO:0000313" key="3">
    <source>
        <dbReference type="Proteomes" id="UP000590511"/>
    </source>
</evidence>
<dbReference type="RefSeq" id="WP_188124512.1">
    <property type="nucleotide sequence ID" value="NZ_BOMP01000114.1"/>
</dbReference>
<reference evidence="2 3" key="1">
    <citation type="submission" date="2020-08" db="EMBL/GenBank/DDBJ databases">
        <title>Sequencing the genomes of 1000 actinobacteria strains.</title>
        <authorList>
            <person name="Klenk H.-P."/>
        </authorList>
    </citation>
    <scope>NUCLEOTIDE SEQUENCE [LARGE SCALE GENOMIC DNA]</scope>
    <source>
        <strain evidence="2 3">DSM 43150</strain>
    </source>
</reference>
<evidence type="ECO:0008006" key="5">
    <source>
        <dbReference type="Google" id="ProtNLM"/>
    </source>
</evidence>
<reference evidence="1 4" key="2">
    <citation type="submission" date="2021-01" db="EMBL/GenBank/DDBJ databases">
        <title>Whole genome shotgun sequence of Actinoplanes lobatus NBRC 12513.</title>
        <authorList>
            <person name="Komaki H."/>
            <person name="Tamura T."/>
        </authorList>
    </citation>
    <scope>NUCLEOTIDE SEQUENCE [LARGE SCALE GENOMIC DNA]</scope>
    <source>
        <strain evidence="1 4">NBRC 12513</strain>
    </source>
</reference>
<dbReference type="SUPFAM" id="SSF51445">
    <property type="entry name" value="(Trans)glycosidases"/>
    <property type="match status" value="1"/>
</dbReference>
<gene>
    <name evidence="1" type="ORF">Alo02nite_68460</name>
    <name evidence="2" type="ORF">BJ964_006875</name>
</gene>
<accession>A0A7W7HLI1</accession>
<dbReference type="InterPro" id="IPR017853">
    <property type="entry name" value="GH"/>
</dbReference>
<protein>
    <recommendedName>
        <fullName evidence="5">Arabinogalactan endo-beta-1,4-galactanase</fullName>
    </recommendedName>
</protein>
<keyword evidence="4" id="KW-1185">Reference proteome</keyword>
<evidence type="ECO:0000313" key="1">
    <source>
        <dbReference type="EMBL" id="GIE43948.1"/>
    </source>
</evidence>
<evidence type="ECO:0000313" key="4">
    <source>
        <dbReference type="Proteomes" id="UP000631312"/>
    </source>
</evidence>
<name>A0A7W7HLI1_9ACTN</name>
<comment type="caution">
    <text evidence="2">The sequence shown here is derived from an EMBL/GenBank/DDBJ whole genome shotgun (WGS) entry which is preliminary data.</text>
</comment>
<dbReference type="Proteomes" id="UP000631312">
    <property type="component" value="Unassembled WGS sequence"/>
</dbReference>
<evidence type="ECO:0000313" key="2">
    <source>
        <dbReference type="EMBL" id="MBB4752714.1"/>
    </source>
</evidence>
<organism evidence="2 3">
    <name type="scientific">Actinoplanes lobatus</name>
    <dbReference type="NCBI Taxonomy" id="113568"/>
    <lineage>
        <taxon>Bacteria</taxon>
        <taxon>Bacillati</taxon>
        <taxon>Actinomycetota</taxon>
        <taxon>Actinomycetes</taxon>
        <taxon>Micromonosporales</taxon>
        <taxon>Micromonosporaceae</taxon>
        <taxon>Actinoplanes</taxon>
    </lineage>
</organism>
<dbReference type="Gene3D" id="3.20.20.80">
    <property type="entry name" value="Glycosidases"/>
    <property type="match status" value="1"/>
</dbReference>
<dbReference type="Proteomes" id="UP000590511">
    <property type="component" value="Unassembled WGS sequence"/>
</dbReference>